<dbReference type="Gene3D" id="3.40.50.720">
    <property type="entry name" value="NAD(P)-binding Rossmann-like Domain"/>
    <property type="match status" value="1"/>
</dbReference>
<protein>
    <submittedName>
        <fullName evidence="2">Nucleoside-diphosphate-sugar epimerase</fullName>
    </submittedName>
</protein>
<accession>A0A1M5DDH7</accession>
<dbReference type="PANTHER" id="PTHR43245:SF13">
    <property type="entry name" value="UDP-D-APIOSE_UDP-D-XYLOSE SYNTHASE 2"/>
    <property type="match status" value="1"/>
</dbReference>
<dbReference type="STRING" id="1302690.BUE76_20525"/>
<keyword evidence="3" id="KW-1185">Reference proteome</keyword>
<dbReference type="RefSeq" id="WP_073044383.1">
    <property type="nucleotide sequence ID" value="NZ_FQUO01000010.1"/>
</dbReference>
<dbReference type="InterPro" id="IPR001509">
    <property type="entry name" value="Epimerase_deHydtase"/>
</dbReference>
<dbReference type="InterPro" id="IPR036291">
    <property type="entry name" value="NAD(P)-bd_dom_sf"/>
</dbReference>
<name>A0A1M5DDH7_9BACT</name>
<evidence type="ECO:0000313" key="2">
    <source>
        <dbReference type="EMBL" id="SHF65138.1"/>
    </source>
</evidence>
<feature type="domain" description="NAD-dependent epimerase/dehydratase" evidence="1">
    <location>
        <begin position="4"/>
        <end position="210"/>
    </location>
</feature>
<proteinExistence type="predicted"/>
<dbReference type="OrthoDB" id="112777at2"/>
<evidence type="ECO:0000313" key="3">
    <source>
        <dbReference type="Proteomes" id="UP000184368"/>
    </source>
</evidence>
<dbReference type="Proteomes" id="UP000184368">
    <property type="component" value="Unassembled WGS sequence"/>
</dbReference>
<dbReference type="SUPFAM" id="SSF51735">
    <property type="entry name" value="NAD(P)-binding Rossmann-fold domains"/>
    <property type="match status" value="1"/>
</dbReference>
<organism evidence="2 3">
    <name type="scientific">Cnuella takakiae</name>
    <dbReference type="NCBI Taxonomy" id="1302690"/>
    <lineage>
        <taxon>Bacteria</taxon>
        <taxon>Pseudomonadati</taxon>
        <taxon>Bacteroidota</taxon>
        <taxon>Chitinophagia</taxon>
        <taxon>Chitinophagales</taxon>
        <taxon>Chitinophagaceae</taxon>
        <taxon>Cnuella</taxon>
    </lineage>
</organism>
<gene>
    <name evidence="2" type="ORF">SAMN05444008_110190</name>
</gene>
<dbReference type="PANTHER" id="PTHR43245">
    <property type="entry name" value="BIFUNCTIONAL POLYMYXIN RESISTANCE PROTEIN ARNA"/>
    <property type="match status" value="1"/>
</dbReference>
<dbReference type="EMBL" id="FQUO01000010">
    <property type="protein sequence ID" value="SHF65138.1"/>
    <property type="molecule type" value="Genomic_DNA"/>
</dbReference>
<evidence type="ECO:0000259" key="1">
    <source>
        <dbReference type="Pfam" id="PF01370"/>
    </source>
</evidence>
<dbReference type="AlphaFoldDB" id="A0A1M5DDH7"/>
<dbReference type="InterPro" id="IPR050177">
    <property type="entry name" value="Lipid_A_modif_metabolic_enz"/>
</dbReference>
<sequence>MQTILGAGGAIGTELAKALAAFTTDIRLVSRNPKKVNASDNLLSANLLDAAAVSKAVAGSDIVYLVAGLEYKARVWEAQWPVVMRNTIDACKQHGAKLVFFDIIYMYDPAYLGHLTEETPIRPVSRKGAVRAAIAQTLLDEIKAGKLQAMIVRAADFLGMKNSVLTDLVGRNFAKGKKANWIGNPDKRHSFTYTVDAGRATALLGNTPDAYGQVWHLPTDNTPLTGKQWMEAFAQTFQTQPRYNLTTRGMMTILGLFIPVLREVKEMAYQFEEDYGFDSSKFTNRFHIKATPYTESVQQVAAAIKAGK</sequence>
<dbReference type="Pfam" id="PF01370">
    <property type="entry name" value="Epimerase"/>
    <property type="match status" value="1"/>
</dbReference>
<reference evidence="2 3" key="1">
    <citation type="submission" date="2016-11" db="EMBL/GenBank/DDBJ databases">
        <authorList>
            <person name="Jaros S."/>
            <person name="Januszkiewicz K."/>
            <person name="Wedrychowicz H."/>
        </authorList>
    </citation>
    <scope>NUCLEOTIDE SEQUENCE [LARGE SCALE GENOMIC DNA]</scope>
    <source>
        <strain evidence="2 3">DSM 26897</strain>
    </source>
</reference>